<proteinExistence type="predicted"/>
<protein>
    <recommendedName>
        <fullName evidence="4">PEGA domain-containing protein</fullName>
    </recommendedName>
</protein>
<dbReference type="EMBL" id="CP072648">
    <property type="protein sequence ID" value="QUW03884.1"/>
    <property type="molecule type" value="Genomic_DNA"/>
</dbReference>
<feature type="compositionally biased region" description="Low complexity" evidence="1">
    <location>
        <begin position="522"/>
        <end position="535"/>
    </location>
</feature>
<name>A0ABX8BE03_9BACT</name>
<evidence type="ECO:0000256" key="1">
    <source>
        <dbReference type="SAM" id="MobiDB-lite"/>
    </source>
</evidence>
<evidence type="ECO:0000313" key="2">
    <source>
        <dbReference type="EMBL" id="QUW03884.1"/>
    </source>
</evidence>
<accession>A0ABX8BE03</accession>
<dbReference type="RefSeq" id="WP_211429774.1">
    <property type="nucleotide sequence ID" value="NZ_CP072648.1"/>
</dbReference>
<sequence length="809" mass="89812">MSSASTTMRTLICILGLIIISLFPTSMGTAQDDNGKPLSLEQIKRLIQNDFPDTALAGEIRDRGIDFSNTFDRKTLETLRLLGAQEKTLRALEPYLPKAAIRVVTRLDRTTVLVDGKQYGVTDSTGILQINDLEPGEHLIETRNRPKYKDGQIRVVLAPRDNQDVVFEPELNVGSLTITPLTPNLEVVVYNELASLTGSFARRELTPGVYTLQAKSRWHRPITQIIQIKSGQNLTLPVELELDEDLIEETILDAKKSFSSKDYTKSVNTLLEILTILPRHLPALNLLAQNYLRLNDTPNFTAAAKRILDADGMLDFNLVLHTEKKAPQPVRLQLSRSNLRLAFLESDETQTFPLESFSRVFIRGDVQSEVFLVLAGTRAPKRLPDLQFSLANTYDPRGEGPENQLSQRDKINFLWNIEEVLRFSLEVHREFLAVNANPNRATPTSPSPSATSQTKTNDPAVTDETPPKTKKDNDNKKDRDKKKDNDKQRAQSDTEASDTKEKPPAPLTDQATARNAPRDDASSAPPASSSQPTKAKPLKPAATTNAKPIAKAESRPSTAAAPPPRPMPPVVDDAPTGAPSPVRARVLIGTMVGAVGGRANIERVTAAQFYGTQITTEPDLATPESTSDPKPIRQLWARARKLRFEVSPGSPTGLLFLRSDKLFWQRANGRTEPITQRETLKQVRIQSKLAGIGLYQQLLLPGNELIRFSRHLSDGQVEETIRITDADGDTYDVVIDLESRLPRKCAYQLPTDIGQPLQIEERYEDFKPVGGILLPHRIVRSVQGGRTVTLTFTDIQFLPGFSGDPFRKP</sequence>
<gene>
    <name evidence="2" type="ORF">J8C06_05505</name>
</gene>
<dbReference type="Proteomes" id="UP000676506">
    <property type="component" value="Chromosome 1"/>
</dbReference>
<evidence type="ECO:0000313" key="3">
    <source>
        <dbReference type="Proteomes" id="UP000676506"/>
    </source>
</evidence>
<evidence type="ECO:0008006" key="4">
    <source>
        <dbReference type="Google" id="ProtNLM"/>
    </source>
</evidence>
<feature type="compositionally biased region" description="Basic and acidic residues" evidence="1">
    <location>
        <begin position="465"/>
        <end position="503"/>
    </location>
</feature>
<keyword evidence="3" id="KW-1185">Reference proteome</keyword>
<feature type="region of interest" description="Disordered" evidence="1">
    <location>
        <begin position="437"/>
        <end position="578"/>
    </location>
</feature>
<feature type="compositionally biased region" description="Low complexity" evidence="1">
    <location>
        <begin position="441"/>
        <end position="452"/>
    </location>
</feature>
<reference evidence="2 3" key="1">
    <citation type="submission" date="2021-03" db="EMBL/GenBank/DDBJ databases">
        <title>Genomic and phenotypic characterization of Chloracidobacterium isolates provides evidence for multiple species.</title>
        <authorList>
            <person name="Saini M.K."/>
            <person name="Costas A.M.G."/>
            <person name="Tank M."/>
            <person name="Bryant D.A."/>
        </authorList>
    </citation>
    <scope>NUCLEOTIDE SEQUENCE [LARGE SCALE GENOMIC DNA]</scope>
    <source>
        <strain evidence="2 3">BV2-C</strain>
    </source>
</reference>
<organism evidence="2 3">
    <name type="scientific">Chloracidobacterium validum</name>
    <dbReference type="NCBI Taxonomy" id="2821543"/>
    <lineage>
        <taxon>Bacteria</taxon>
        <taxon>Pseudomonadati</taxon>
        <taxon>Acidobacteriota</taxon>
        <taxon>Terriglobia</taxon>
        <taxon>Terriglobales</taxon>
        <taxon>Acidobacteriaceae</taxon>
        <taxon>Chloracidobacterium</taxon>
    </lineage>
</organism>